<dbReference type="InterPro" id="IPR050558">
    <property type="entry name" value="PTS_Sugar-Specific_Components"/>
</dbReference>
<keyword evidence="8" id="KW-0418">Kinase</keyword>
<organism evidence="15 16">
    <name type="scientific">Mycoplasmopsis pullorum</name>
    <dbReference type="NCBI Taxonomy" id="48003"/>
    <lineage>
        <taxon>Bacteria</taxon>
        <taxon>Bacillati</taxon>
        <taxon>Mycoplasmatota</taxon>
        <taxon>Mycoplasmoidales</taxon>
        <taxon>Metamycoplasmataceae</taxon>
        <taxon>Mycoplasmopsis</taxon>
    </lineage>
</organism>
<feature type="transmembrane region" description="Helical" evidence="12">
    <location>
        <begin position="429"/>
        <end position="447"/>
    </location>
</feature>
<feature type="transmembrane region" description="Helical" evidence="12">
    <location>
        <begin position="499"/>
        <end position="517"/>
    </location>
</feature>
<dbReference type="RefSeq" id="WP_073372722.1">
    <property type="nucleotide sequence ID" value="NZ_CP017813.1"/>
</dbReference>
<feature type="transmembrane region" description="Helical" evidence="12">
    <location>
        <begin position="159"/>
        <end position="180"/>
    </location>
</feature>
<dbReference type="InterPro" id="IPR001996">
    <property type="entry name" value="PTS_IIB_1"/>
</dbReference>
<sequence length="531" mass="58167">MKYDWKEISSQIDQGVGGETNIKKVYHCATRFRVVVEDVNLVNKEQLEKIQLAKGVNIANGEVQIIFGAGLVNKVFEQYQKVHNVSLAQETKTKTFKWDKGVSFKDNLFLNTRSAVRAFAEIFIPLIPIFIAGGISLALNSFLGALGSNNYSVQGLMKFFDIIGGGILGSLPVFVGYTAMKKFGGNPFYGLAIGAIMVAPSLMNSWSQSSYALANLGEKVSPKDLDVQNIAYTLFPKEWGFFNFSLIGYQAQVIPVLMIVYLGYWIEKLVTRFSHESFAILSVPLATVIGAVFFGFWILGPIGRSISDGFGWLFSKIWHYTNFPFFGLGGAVIAFIYPFLVITGLHQGLLPIETILIANTTNEGAAMTWITPIATVSNIAQGMVGFGLLIVMLTYKSDKQVSKVVSSSVSANLGITEPALFGVNLPLKYPILCGAIASAFGGFWLGMSQTYANSLGSASWIGNALQFNWKITEGELAYYSKLPYNFVIHATMSNGVKMVIGNLITSIVAIVSTVIWTKTLGKKEFQKWIAQ</sequence>
<dbReference type="PROSITE" id="PS51103">
    <property type="entry name" value="PTS_EIIC_TYPE_1"/>
    <property type="match status" value="1"/>
</dbReference>
<evidence type="ECO:0000256" key="5">
    <source>
        <dbReference type="ARBA" id="ARBA00022679"/>
    </source>
</evidence>
<keyword evidence="9 12" id="KW-1133">Transmembrane helix</keyword>
<dbReference type="Pfam" id="PF00367">
    <property type="entry name" value="PTS_EIIB"/>
    <property type="match status" value="1"/>
</dbReference>
<keyword evidence="2" id="KW-0813">Transport</keyword>
<dbReference type="PROSITE" id="PS01035">
    <property type="entry name" value="PTS_EIIB_TYPE_1_CYS"/>
    <property type="match status" value="1"/>
</dbReference>
<dbReference type="SUPFAM" id="SSF55604">
    <property type="entry name" value="Glucose permease domain IIB"/>
    <property type="match status" value="1"/>
</dbReference>
<evidence type="ECO:0000313" key="16">
    <source>
        <dbReference type="Proteomes" id="UP000184322"/>
    </source>
</evidence>
<dbReference type="OrthoDB" id="9769191at2"/>
<dbReference type="GO" id="GO:0016301">
    <property type="term" value="F:kinase activity"/>
    <property type="evidence" value="ECO:0007669"/>
    <property type="project" value="UniProtKB-KW"/>
</dbReference>
<feature type="domain" description="PTS EIIC type-1" evidence="14">
    <location>
        <begin position="117"/>
        <end position="524"/>
    </location>
</feature>
<dbReference type="InterPro" id="IPR036878">
    <property type="entry name" value="Glu_permease_IIB"/>
</dbReference>
<dbReference type="Proteomes" id="UP000184322">
    <property type="component" value="Chromosome"/>
</dbReference>
<evidence type="ECO:0000259" key="14">
    <source>
        <dbReference type="PROSITE" id="PS51103"/>
    </source>
</evidence>
<evidence type="ECO:0000256" key="1">
    <source>
        <dbReference type="ARBA" id="ARBA00004651"/>
    </source>
</evidence>
<dbReference type="Pfam" id="PF02378">
    <property type="entry name" value="PTS_EIIC"/>
    <property type="match status" value="1"/>
</dbReference>
<evidence type="ECO:0000256" key="12">
    <source>
        <dbReference type="SAM" id="Phobius"/>
    </source>
</evidence>
<dbReference type="PANTHER" id="PTHR30175:SF1">
    <property type="entry name" value="PTS SYSTEM ARBUTIN-, CELLOBIOSE-, AND SALICIN-SPECIFIC EIIBC COMPONENT-RELATED"/>
    <property type="match status" value="1"/>
</dbReference>
<dbReference type="Gene3D" id="3.30.1360.60">
    <property type="entry name" value="Glucose permease domain IIB"/>
    <property type="match status" value="1"/>
</dbReference>
<gene>
    <name evidence="15" type="ORF">BLA55_03605</name>
</gene>
<evidence type="ECO:0000256" key="8">
    <source>
        <dbReference type="ARBA" id="ARBA00022777"/>
    </source>
</evidence>
<comment type="subcellular location">
    <subcellularLocation>
        <location evidence="1">Cell membrane</location>
        <topology evidence="1">Multi-pass membrane protein</topology>
    </subcellularLocation>
</comment>
<keyword evidence="6" id="KW-0598">Phosphotransferase system</keyword>
<keyword evidence="7 12" id="KW-0812">Transmembrane</keyword>
<dbReference type="CDD" id="cd00212">
    <property type="entry name" value="PTS_IIB_glc"/>
    <property type="match status" value="1"/>
</dbReference>
<feature type="transmembrane region" description="Helical" evidence="12">
    <location>
        <begin position="366"/>
        <end position="395"/>
    </location>
</feature>
<name>A0A1L4FSZ8_9BACT</name>
<keyword evidence="3" id="KW-1003">Cell membrane</keyword>
<evidence type="ECO:0000313" key="15">
    <source>
        <dbReference type="EMBL" id="APJ38719.1"/>
    </source>
</evidence>
<dbReference type="InterPro" id="IPR003352">
    <property type="entry name" value="PTS_EIIC"/>
</dbReference>
<accession>A0A1L4FSZ8</accession>
<evidence type="ECO:0000256" key="2">
    <source>
        <dbReference type="ARBA" id="ARBA00022448"/>
    </source>
</evidence>
<dbReference type="PROSITE" id="PS51098">
    <property type="entry name" value="PTS_EIIB_TYPE_1"/>
    <property type="match status" value="1"/>
</dbReference>
<dbReference type="EMBL" id="CP017813">
    <property type="protein sequence ID" value="APJ38719.1"/>
    <property type="molecule type" value="Genomic_DNA"/>
</dbReference>
<evidence type="ECO:0000256" key="9">
    <source>
        <dbReference type="ARBA" id="ARBA00022989"/>
    </source>
</evidence>
<evidence type="ECO:0000256" key="4">
    <source>
        <dbReference type="ARBA" id="ARBA00022597"/>
    </source>
</evidence>
<evidence type="ECO:0000256" key="10">
    <source>
        <dbReference type="ARBA" id="ARBA00023136"/>
    </source>
</evidence>
<keyword evidence="4" id="KW-0762">Sugar transport</keyword>
<reference evidence="16" key="1">
    <citation type="submission" date="2016-10" db="EMBL/GenBank/DDBJ databases">
        <authorList>
            <person name="Beylefeld A."/>
            <person name="Abolnik C."/>
        </authorList>
    </citation>
    <scope>NUCLEOTIDE SEQUENCE [LARGE SCALE GENOMIC DNA]</scope>
    <source>
        <strain evidence="16">B359_6</strain>
    </source>
</reference>
<feature type="transmembrane region" description="Helical" evidence="12">
    <location>
        <begin position="187"/>
        <end position="206"/>
    </location>
</feature>
<evidence type="ECO:0000256" key="3">
    <source>
        <dbReference type="ARBA" id="ARBA00022475"/>
    </source>
</evidence>
<protein>
    <submittedName>
        <fullName evidence="15">Uncharacterized protein</fullName>
    </submittedName>
</protein>
<dbReference type="GO" id="GO:0015771">
    <property type="term" value="P:trehalose transport"/>
    <property type="evidence" value="ECO:0007669"/>
    <property type="project" value="TreeGrafter"/>
</dbReference>
<feature type="transmembrane region" description="Helical" evidence="12">
    <location>
        <begin position="246"/>
        <end position="266"/>
    </location>
</feature>
<dbReference type="AlphaFoldDB" id="A0A1L4FSZ8"/>
<dbReference type="InterPro" id="IPR013013">
    <property type="entry name" value="PTS_EIIC_1"/>
</dbReference>
<dbReference type="GO" id="GO:0008982">
    <property type="term" value="F:protein-N(PI)-phosphohistidine-sugar phosphotransferase activity"/>
    <property type="evidence" value="ECO:0007669"/>
    <property type="project" value="InterPro"/>
</dbReference>
<dbReference type="GO" id="GO:0005886">
    <property type="term" value="C:plasma membrane"/>
    <property type="evidence" value="ECO:0007669"/>
    <property type="project" value="UniProtKB-SubCell"/>
</dbReference>
<feature type="transmembrane region" description="Helical" evidence="12">
    <location>
        <begin position="118"/>
        <end position="139"/>
    </location>
</feature>
<feature type="active site" description="Phosphocysteine intermediate; for EIIB activity" evidence="11">
    <location>
        <position position="28"/>
    </location>
</feature>
<dbReference type="GO" id="GO:0009401">
    <property type="term" value="P:phosphoenolpyruvate-dependent sugar phosphotransferase system"/>
    <property type="evidence" value="ECO:0007669"/>
    <property type="project" value="UniProtKB-KW"/>
</dbReference>
<keyword evidence="10 12" id="KW-0472">Membrane</keyword>
<feature type="transmembrane region" description="Helical" evidence="12">
    <location>
        <begin position="323"/>
        <end position="345"/>
    </location>
</feature>
<dbReference type="KEGG" id="mpul:BLA55_03605"/>
<evidence type="ECO:0000256" key="11">
    <source>
        <dbReference type="PROSITE-ProRule" id="PRU00421"/>
    </source>
</evidence>
<keyword evidence="16" id="KW-1185">Reference proteome</keyword>
<keyword evidence="5" id="KW-0808">Transferase</keyword>
<evidence type="ECO:0000259" key="13">
    <source>
        <dbReference type="PROSITE" id="PS51098"/>
    </source>
</evidence>
<feature type="transmembrane region" description="Helical" evidence="12">
    <location>
        <begin position="278"/>
        <end position="303"/>
    </location>
</feature>
<dbReference type="STRING" id="48003.BLA55_03605"/>
<dbReference type="InterPro" id="IPR018113">
    <property type="entry name" value="PTrfase_EIIB_Cys"/>
</dbReference>
<feature type="domain" description="PTS EIIB type-1" evidence="13">
    <location>
        <begin position="6"/>
        <end position="89"/>
    </location>
</feature>
<dbReference type="PANTHER" id="PTHR30175">
    <property type="entry name" value="PHOSPHOTRANSFERASE SYSTEM TRANSPORT PROTEIN"/>
    <property type="match status" value="1"/>
</dbReference>
<proteinExistence type="predicted"/>
<evidence type="ECO:0000256" key="7">
    <source>
        <dbReference type="ARBA" id="ARBA00022692"/>
    </source>
</evidence>
<dbReference type="GO" id="GO:0090589">
    <property type="term" value="F:protein-phosphocysteine-trehalose phosphotransferase system transporter activity"/>
    <property type="evidence" value="ECO:0007669"/>
    <property type="project" value="TreeGrafter"/>
</dbReference>
<evidence type="ECO:0000256" key="6">
    <source>
        <dbReference type="ARBA" id="ARBA00022683"/>
    </source>
</evidence>